<dbReference type="PROSITE" id="PS51186">
    <property type="entry name" value="GNAT"/>
    <property type="match status" value="1"/>
</dbReference>
<dbReference type="PANTHER" id="PTHR43328">
    <property type="entry name" value="ACETYLTRANSFERASE-RELATED"/>
    <property type="match status" value="1"/>
</dbReference>
<proteinExistence type="predicted"/>
<sequence length="153" mass="17539">MPLKVFKANKDDLVDLFNLANDPLVRKNSFNKKEITMAEHKHWFGNQIDSNNSLILIAKKDGKFVGVVKFKLEDENIIGISIAKYFRGKGLSNSVLTEAIEYLKKDRPEIKIITALIKEENIASVKTFEKSGFKFDQKIKVNESPSLKYIYEI</sequence>
<dbReference type="PANTHER" id="PTHR43328:SF1">
    <property type="entry name" value="N-ACETYLTRANSFERASE DOMAIN-CONTAINING PROTEIN"/>
    <property type="match status" value="1"/>
</dbReference>
<dbReference type="SUPFAM" id="SSF55729">
    <property type="entry name" value="Acyl-CoA N-acyltransferases (Nat)"/>
    <property type="match status" value="1"/>
</dbReference>
<dbReference type="STRING" id="1618337.UT28_C0001G0398"/>
<protein>
    <submittedName>
        <fullName evidence="2">Acetyltransferase, GNAT family</fullName>
    </submittedName>
</protein>
<dbReference type="Pfam" id="PF13302">
    <property type="entry name" value="Acetyltransf_3"/>
    <property type="match status" value="1"/>
</dbReference>
<dbReference type="AlphaFoldDB" id="A0A0G4B2S9"/>
<dbReference type="KEGG" id="bbgw:UT28_C0001G0398"/>
<gene>
    <name evidence="2" type="ORF">UT28_C0001G0398</name>
</gene>
<dbReference type="EMBL" id="CP011213">
    <property type="protein sequence ID" value="AKM82204.1"/>
    <property type="molecule type" value="Genomic_DNA"/>
</dbReference>
<evidence type="ECO:0000259" key="1">
    <source>
        <dbReference type="PROSITE" id="PS51186"/>
    </source>
</evidence>
<organism evidence="2 3">
    <name type="scientific">Berkelbacteria bacterium GW2011_GWE1_39_12</name>
    <dbReference type="NCBI Taxonomy" id="1618337"/>
    <lineage>
        <taxon>Bacteria</taxon>
        <taxon>Candidatus Berkelbacteria</taxon>
    </lineage>
</organism>
<name>A0A0G4B2S9_9BACT</name>
<keyword evidence="2" id="KW-0808">Transferase</keyword>
<dbReference type="CDD" id="cd04301">
    <property type="entry name" value="NAT_SF"/>
    <property type="match status" value="1"/>
</dbReference>
<dbReference type="InterPro" id="IPR000182">
    <property type="entry name" value="GNAT_dom"/>
</dbReference>
<accession>A0A0G4B2S9</accession>
<reference evidence="2 3" key="1">
    <citation type="journal article" date="2015" name="Nature">
        <title>rRNA introns, odd ribosomes, and small enigmatic genomes across a large radiation of phyla.</title>
        <authorList>
            <person name="Brown C.T."/>
            <person name="Hug L.A."/>
            <person name="Thomas B.C."/>
            <person name="Sharon I."/>
            <person name="Castelle C.J."/>
            <person name="Singh A."/>
            <person name="Wilkins M.J."/>
            <person name="Williams K.H."/>
            <person name="Banfield J.F."/>
        </authorList>
    </citation>
    <scope>NUCLEOTIDE SEQUENCE [LARGE SCALE GENOMIC DNA]</scope>
</reference>
<evidence type="ECO:0000313" key="3">
    <source>
        <dbReference type="Proteomes" id="UP000035648"/>
    </source>
</evidence>
<feature type="domain" description="N-acetyltransferase" evidence="1">
    <location>
        <begin position="3"/>
        <end position="153"/>
    </location>
</feature>
<dbReference type="GO" id="GO:0016747">
    <property type="term" value="F:acyltransferase activity, transferring groups other than amino-acyl groups"/>
    <property type="evidence" value="ECO:0007669"/>
    <property type="project" value="InterPro"/>
</dbReference>
<evidence type="ECO:0000313" key="2">
    <source>
        <dbReference type="EMBL" id="AKM82204.1"/>
    </source>
</evidence>
<dbReference type="Gene3D" id="3.40.630.30">
    <property type="match status" value="1"/>
</dbReference>
<dbReference type="InterPro" id="IPR016181">
    <property type="entry name" value="Acyl_CoA_acyltransferase"/>
</dbReference>
<dbReference type="Proteomes" id="UP000035648">
    <property type="component" value="Chromosome"/>
</dbReference>